<dbReference type="SUPFAM" id="SSF47954">
    <property type="entry name" value="Cyclin-like"/>
    <property type="match status" value="2"/>
</dbReference>
<dbReference type="CDD" id="cd20546">
    <property type="entry name" value="CYCLIN_SpCG1C_ScCTK2-like_rpt2"/>
    <property type="match status" value="1"/>
</dbReference>
<dbReference type="AlphaFoldDB" id="A0A0W0FUI7"/>
<dbReference type="GO" id="GO:0006357">
    <property type="term" value="P:regulation of transcription by RNA polymerase II"/>
    <property type="evidence" value="ECO:0007669"/>
    <property type="project" value="InterPro"/>
</dbReference>
<dbReference type="eggNOG" id="KOG0834">
    <property type="taxonomic scope" value="Eukaryota"/>
</dbReference>
<name>A0A0W0FUI7_MONRR</name>
<dbReference type="InterPro" id="IPR036915">
    <property type="entry name" value="Cyclin-like_sf"/>
</dbReference>
<dbReference type="Gene3D" id="1.10.472.10">
    <property type="entry name" value="Cyclin-like"/>
    <property type="match status" value="2"/>
</dbReference>
<dbReference type="GO" id="GO:0016538">
    <property type="term" value="F:cyclin-dependent protein serine/threonine kinase regulator activity"/>
    <property type="evidence" value="ECO:0007669"/>
    <property type="project" value="InterPro"/>
</dbReference>
<evidence type="ECO:0000256" key="2">
    <source>
        <dbReference type="SAM" id="SignalP"/>
    </source>
</evidence>
<evidence type="ECO:0000313" key="3">
    <source>
        <dbReference type="EMBL" id="KTB39996.1"/>
    </source>
</evidence>
<protein>
    <recommendedName>
        <fullName evidence="5">Cyclin C-terminal domain-containing protein</fullName>
    </recommendedName>
</protein>
<feature type="compositionally biased region" description="Low complexity" evidence="1">
    <location>
        <begin position="339"/>
        <end position="348"/>
    </location>
</feature>
<dbReference type="PANTHER" id="PTHR10026">
    <property type="entry name" value="CYCLIN"/>
    <property type="match status" value="1"/>
</dbReference>
<accession>A0A0W0FUI7</accession>
<dbReference type="InterPro" id="IPR043198">
    <property type="entry name" value="Cyclin/Ssn8"/>
</dbReference>
<dbReference type="EMBL" id="LATX01001621">
    <property type="protein sequence ID" value="KTB39996.1"/>
    <property type="molecule type" value="Genomic_DNA"/>
</dbReference>
<feature type="chain" id="PRO_5006902144" description="Cyclin C-terminal domain-containing protein" evidence="2">
    <location>
        <begin position="20"/>
        <end position="432"/>
    </location>
</feature>
<feature type="region of interest" description="Disordered" evidence="1">
    <location>
        <begin position="338"/>
        <end position="378"/>
    </location>
</feature>
<feature type="signal peptide" evidence="2">
    <location>
        <begin position="1"/>
        <end position="19"/>
    </location>
</feature>
<organism evidence="3 4">
    <name type="scientific">Moniliophthora roreri</name>
    <name type="common">Frosty pod rot fungus</name>
    <name type="synonym">Monilia roreri</name>
    <dbReference type="NCBI Taxonomy" id="221103"/>
    <lineage>
        <taxon>Eukaryota</taxon>
        <taxon>Fungi</taxon>
        <taxon>Dikarya</taxon>
        <taxon>Basidiomycota</taxon>
        <taxon>Agaricomycotina</taxon>
        <taxon>Agaricomycetes</taxon>
        <taxon>Agaricomycetidae</taxon>
        <taxon>Agaricales</taxon>
        <taxon>Marasmiineae</taxon>
        <taxon>Marasmiaceae</taxon>
        <taxon>Moniliophthora</taxon>
    </lineage>
</organism>
<sequence>MQLLRAFTLALSLTATTLAIEPAIISPANGTSIAPGAAFDFKYQIMAERGLSSYNYHVWLFTQSPSEFGPSLDWAGGYYFGMFADPNFPGNPNPNNRPPAQLTMPDFSKNPGGWGSGASVSDATFYLAVMEEYSNGDPFVGRRINLSDVSLAALYVSTKMHDTLKKPRELLAVSYGIRYPELVGKSKSPSGEVDLDTMDANLVEQDRQRILAVERLILETICFNFTSRMAFPYVIKIGRALGVDKKLTKLAWRLAIDSHRTLVPIQYPPHTVALGSIYVAALLSSLESDPNSSEAKNGQEIAQLLKQHGPWEARFHSHVEDLEAIAHTIVDLLIQGAQNPSANTSPRTPSSPSPHPSPRNQYLSSSSTQSTSTSSVPYKSDHLIRLKIAMRESDHPLLPRRSFQENEGENVLGRNEGTVRFLFEPPGFKGRS</sequence>
<comment type="caution">
    <text evidence="3">The sequence shown here is derived from an EMBL/GenBank/DDBJ whole genome shotgun (WGS) entry which is preliminary data.</text>
</comment>
<evidence type="ECO:0000313" key="4">
    <source>
        <dbReference type="Proteomes" id="UP000054988"/>
    </source>
</evidence>
<evidence type="ECO:0000256" key="1">
    <source>
        <dbReference type="SAM" id="MobiDB-lite"/>
    </source>
</evidence>
<reference evidence="3 4" key="1">
    <citation type="submission" date="2015-12" db="EMBL/GenBank/DDBJ databases">
        <title>Draft genome sequence of Moniliophthora roreri, the causal agent of frosty pod rot of cacao.</title>
        <authorList>
            <person name="Aime M.C."/>
            <person name="Diaz-Valderrama J.R."/>
            <person name="Kijpornyongpan T."/>
            <person name="Phillips-Mora W."/>
        </authorList>
    </citation>
    <scope>NUCLEOTIDE SEQUENCE [LARGE SCALE GENOMIC DNA]</scope>
    <source>
        <strain evidence="3 4">MCA 2952</strain>
    </source>
</reference>
<dbReference type="Proteomes" id="UP000054988">
    <property type="component" value="Unassembled WGS sequence"/>
</dbReference>
<gene>
    <name evidence="3" type="ORF">WG66_7466</name>
</gene>
<evidence type="ECO:0008006" key="5">
    <source>
        <dbReference type="Google" id="ProtNLM"/>
    </source>
</evidence>
<keyword evidence="2" id="KW-0732">Signal</keyword>
<proteinExistence type="predicted"/>
<feature type="compositionally biased region" description="Low complexity" evidence="1">
    <location>
        <begin position="364"/>
        <end position="375"/>
    </location>
</feature>